<sequence>MNDTGLLDAELNSTTLGVFNSLGDVWRYSTDLRVRHHAARAENLTETTDQWHHVRCCDHCVEIDRTALNFCNQIFSTNNVRTSNLSFFSLGIARKYGNANSLASTVRQNTRTTNHLVRMTRIYAEVDGKFNAFVELGLGPILEHGQSFTKTIGLVAINAFTGRFNALTYFRHRSYSVTSMPMERAEPSIMIIADSISLAFRSFILASAISRT</sequence>
<dbReference type="EMBL" id="LSYU01000112">
    <property type="protein sequence ID" value="KXX63299.1"/>
    <property type="molecule type" value="Genomic_DNA"/>
</dbReference>
<keyword evidence="2" id="KW-1185">Reference proteome</keyword>
<comment type="caution">
    <text evidence="1">The sequence shown here is derived from an EMBL/GenBank/DDBJ whole genome shotgun (WGS) entry which is preliminary data.</text>
</comment>
<organism evidence="1 2">
    <name type="scientific">Marichromatium gracile</name>
    <name type="common">Chromatium gracile</name>
    <dbReference type="NCBI Taxonomy" id="1048"/>
    <lineage>
        <taxon>Bacteria</taxon>
        <taxon>Pseudomonadati</taxon>
        <taxon>Pseudomonadota</taxon>
        <taxon>Gammaproteobacteria</taxon>
        <taxon>Chromatiales</taxon>
        <taxon>Chromatiaceae</taxon>
        <taxon>Marichromatium</taxon>
    </lineage>
</organism>
<gene>
    <name evidence="1" type="ORF">AY586_16680</name>
</gene>
<evidence type="ECO:0000313" key="1">
    <source>
        <dbReference type="EMBL" id="KXX63299.1"/>
    </source>
</evidence>
<proteinExistence type="predicted"/>
<protein>
    <submittedName>
        <fullName evidence="1">Uncharacterized protein</fullName>
    </submittedName>
</protein>
<accession>A0ABR5VD41</accession>
<name>A0ABR5VD41_MARGR</name>
<dbReference type="Proteomes" id="UP000075766">
    <property type="component" value="Unassembled WGS sequence"/>
</dbReference>
<evidence type="ECO:0000313" key="2">
    <source>
        <dbReference type="Proteomes" id="UP000075766"/>
    </source>
</evidence>
<reference evidence="1 2" key="1">
    <citation type="submission" date="2016-02" db="EMBL/GenBank/DDBJ databases">
        <title>Genome sequence of Marichromatium gracile YL-28, a purple sulfur bacterium.</title>
        <authorList>
            <person name="Zhao C."/>
            <person name="Hong X."/>
            <person name="Chen S."/>
            <person name="Yang S."/>
        </authorList>
    </citation>
    <scope>NUCLEOTIDE SEQUENCE [LARGE SCALE GENOMIC DNA]</scope>
    <source>
        <strain evidence="1 2">YL28</strain>
    </source>
</reference>